<dbReference type="InterPro" id="IPR029058">
    <property type="entry name" value="AB_hydrolase_fold"/>
</dbReference>
<evidence type="ECO:0000256" key="1">
    <source>
        <dbReference type="SAM" id="SignalP"/>
    </source>
</evidence>
<reference evidence="2" key="1">
    <citation type="submission" date="2020-10" db="EMBL/GenBank/DDBJ databases">
        <authorList>
            <person name="Gilroy R."/>
        </authorList>
    </citation>
    <scope>NUCLEOTIDE SEQUENCE</scope>
    <source>
        <strain evidence="2">ChiW25-3613</strain>
    </source>
</reference>
<gene>
    <name evidence="2" type="ORF">IAB90_03750</name>
</gene>
<sequence>MRSLIRLILVLSCAAATATAVFCLAACSGGEITGEPESPVTTHDPVTLEVDGRPGTYEPHNFVDGKCTMCDETTIFTQDKLGGTEILTTEAARQGTVTSFNYETRSYYAEEVHADLLEEGQELRITKKANIYLPYGYDPDDTETKYNVLYLLHGNGLNEDYWFAQGKEEEGSQFYPGSTAYTSGYGTENVLDHLMEDGRAAKTIIVTPTFYSPAEDVYGEQFAVDRSDMTITQTFWKELKYDLMPYVATHYNTYAEITDDMTDEEVEAELIANRDHQGYAGLSMGGMTSFASVWKHCIDYISYIGCFSGASSADADEIIEQKNNGAFKDYDINYWFVGVGTSEGPESHLEVYLKYKNGVNGFRSGSDIKNGDNCEFCVTNNTAHNYATWITDLYNCMLVFFQK</sequence>
<organism evidence="2 3">
    <name type="scientific">Candidatus Coproplasma stercoripullorum</name>
    <dbReference type="NCBI Taxonomy" id="2840751"/>
    <lineage>
        <taxon>Bacteria</taxon>
        <taxon>Bacillati</taxon>
        <taxon>Bacillota</taxon>
        <taxon>Clostridia</taxon>
        <taxon>Eubacteriales</taxon>
        <taxon>Candidatus Coproplasma</taxon>
    </lineage>
</organism>
<comment type="caution">
    <text evidence="2">The sequence shown here is derived from an EMBL/GenBank/DDBJ whole genome shotgun (WGS) entry which is preliminary data.</text>
</comment>
<reference evidence="2" key="2">
    <citation type="journal article" date="2021" name="PeerJ">
        <title>Extensive microbial diversity within the chicken gut microbiome revealed by metagenomics and culture.</title>
        <authorList>
            <person name="Gilroy R."/>
            <person name="Ravi A."/>
            <person name="Getino M."/>
            <person name="Pursley I."/>
            <person name="Horton D.L."/>
            <person name="Alikhan N.F."/>
            <person name="Baker D."/>
            <person name="Gharbi K."/>
            <person name="Hall N."/>
            <person name="Watson M."/>
            <person name="Adriaenssens E.M."/>
            <person name="Foster-Nyarko E."/>
            <person name="Jarju S."/>
            <person name="Secka A."/>
            <person name="Antonio M."/>
            <person name="Oren A."/>
            <person name="Chaudhuri R.R."/>
            <person name="La Ragione R."/>
            <person name="Hildebrand F."/>
            <person name="Pallen M.J."/>
        </authorList>
    </citation>
    <scope>NUCLEOTIDE SEQUENCE</scope>
    <source>
        <strain evidence="2">ChiW25-3613</strain>
    </source>
</reference>
<evidence type="ECO:0008006" key="4">
    <source>
        <dbReference type="Google" id="ProtNLM"/>
    </source>
</evidence>
<proteinExistence type="predicted"/>
<dbReference type="Gene3D" id="3.40.50.1820">
    <property type="entry name" value="alpha/beta hydrolase"/>
    <property type="match status" value="1"/>
</dbReference>
<dbReference type="PANTHER" id="PTHR48098">
    <property type="entry name" value="ENTEROCHELIN ESTERASE-RELATED"/>
    <property type="match status" value="1"/>
</dbReference>
<protein>
    <recommendedName>
        <fullName evidence="4">Esterase</fullName>
    </recommendedName>
</protein>
<dbReference type="InterPro" id="IPR000801">
    <property type="entry name" value="Esterase-like"/>
</dbReference>
<feature type="signal peptide" evidence="1">
    <location>
        <begin position="1"/>
        <end position="25"/>
    </location>
</feature>
<name>A0A9D1AFZ4_9FIRM</name>
<dbReference type="Proteomes" id="UP000824179">
    <property type="component" value="Unassembled WGS sequence"/>
</dbReference>
<accession>A0A9D1AFZ4</accession>
<evidence type="ECO:0000313" key="2">
    <source>
        <dbReference type="EMBL" id="HIR39477.1"/>
    </source>
</evidence>
<dbReference type="Pfam" id="PF00756">
    <property type="entry name" value="Esterase"/>
    <property type="match status" value="1"/>
</dbReference>
<keyword evidence="1" id="KW-0732">Signal</keyword>
<dbReference type="InterPro" id="IPR050583">
    <property type="entry name" value="Mycobacterial_A85_antigen"/>
</dbReference>
<evidence type="ECO:0000313" key="3">
    <source>
        <dbReference type="Proteomes" id="UP000824179"/>
    </source>
</evidence>
<dbReference type="SUPFAM" id="SSF53474">
    <property type="entry name" value="alpha/beta-Hydrolases"/>
    <property type="match status" value="1"/>
</dbReference>
<dbReference type="EMBL" id="DVHB01000065">
    <property type="protein sequence ID" value="HIR39477.1"/>
    <property type="molecule type" value="Genomic_DNA"/>
</dbReference>
<dbReference type="AlphaFoldDB" id="A0A9D1AFZ4"/>
<feature type="chain" id="PRO_5038723413" description="Esterase" evidence="1">
    <location>
        <begin position="26"/>
        <end position="403"/>
    </location>
</feature>